<protein>
    <recommendedName>
        <fullName evidence="2">Acetyl xylan esterase domain-containing protein</fullName>
    </recommendedName>
</protein>
<evidence type="ECO:0000313" key="1">
    <source>
        <dbReference type="EMBL" id="KKM02519.1"/>
    </source>
</evidence>
<dbReference type="InterPro" id="IPR029058">
    <property type="entry name" value="AB_hydrolase_fold"/>
</dbReference>
<feature type="non-terminal residue" evidence="1">
    <location>
        <position position="1"/>
    </location>
</feature>
<dbReference type="Gene3D" id="3.40.50.1820">
    <property type="entry name" value="alpha/beta hydrolase"/>
    <property type="match status" value="1"/>
</dbReference>
<dbReference type="EMBL" id="LAZR01016907">
    <property type="protein sequence ID" value="KKM02519.1"/>
    <property type="molecule type" value="Genomic_DNA"/>
</dbReference>
<accession>A0A0F9GUS2</accession>
<organism evidence="1">
    <name type="scientific">marine sediment metagenome</name>
    <dbReference type="NCBI Taxonomy" id="412755"/>
    <lineage>
        <taxon>unclassified sequences</taxon>
        <taxon>metagenomes</taxon>
        <taxon>ecological metagenomes</taxon>
    </lineage>
</organism>
<dbReference type="SUPFAM" id="SSF53474">
    <property type="entry name" value="alpha/beta-Hydrolases"/>
    <property type="match status" value="1"/>
</dbReference>
<comment type="caution">
    <text evidence="1">The sequence shown here is derived from an EMBL/GenBank/DDBJ whole genome shotgun (WGS) entry which is preliminary data.</text>
</comment>
<gene>
    <name evidence="1" type="ORF">LCGC14_1783610</name>
</gene>
<dbReference type="AlphaFoldDB" id="A0A0F9GUS2"/>
<evidence type="ECO:0008006" key="2">
    <source>
        <dbReference type="Google" id="ProtNLM"/>
    </source>
</evidence>
<reference evidence="1" key="1">
    <citation type="journal article" date="2015" name="Nature">
        <title>Complex archaea that bridge the gap between prokaryotes and eukaryotes.</title>
        <authorList>
            <person name="Spang A."/>
            <person name="Saw J.H."/>
            <person name="Jorgensen S.L."/>
            <person name="Zaremba-Niedzwiedzka K."/>
            <person name="Martijn J."/>
            <person name="Lind A.E."/>
            <person name="van Eijk R."/>
            <person name="Schleper C."/>
            <person name="Guy L."/>
            <person name="Ettema T.J."/>
        </authorList>
    </citation>
    <scope>NUCLEOTIDE SEQUENCE</scope>
</reference>
<name>A0A0F9GUS2_9ZZZZ</name>
<sequence>VTPTGQVSSSLKGNTIFDLNRKEAKRLSGNIENSRKNLTEHLSQVLISAKNLAGIINPSTINEPVFSGRIEKESYVIDKYFVKGEGDYVIPYLLIIPNESSNKALLYISPSGKPTEADESDEIKWFVDKGFTVLAPDMIGIGEMGPIDLPKGSNINGVSYSIWFASMLVGRSILGIRTGDLMRLTNVLDEINNIKEIYALAKNEMSPLLLHAAAFDSRISRIALVDPLTSYSSLVYNRYYDPRFVHSIVPGALTSYDLPDIAGTLAPRKLMIVGLAGGGSPTKTLIENQDMGIIRKAYKLRNASHQFKIKLNEPEKVVNSWFSDWIK</sequence>
<proteinExistence type="predicted"/>